<dbReference type="InterPro" id="IPR006860">
    <property type="entry name" value="FecR"/>
</dbReference>
<feature type="domain" description="FecR protein" evidence="2">
    <location>
        <begin position="175"/>
        <end position="272"/>
    </location>
</feature>
<evidence type="ECO:0000259" key="2">
    <source>
        <dbReference type="Pfam" id="PF04773"/>
    </source>
</evidence>
<sequence length="386" mass="44325">MESKIEQTLIRYLTNTASQEDLRSLSDWIEKPSNKQELESFIKDYYTITYSINNPNTDLALQNLLTSIDKRKRLRHIQKRRLFSRYAAAILVVLILIVGFQYGNYIVNSASTSSKEIKVGTDKATLTLEDGSEIQLGAKEIFQKSGYLTNGTLLEYLTDTKDSKESKEIAYHYLTVPRGGKFSIILSDGTKVWLNSDSRLKYPTQFKARNSREVELEYGEAYFDVSSATKHEGASFIVYNSDQKVEVLGTEFNIKAYNDDADVLTTLVVGKIKLNVEEIEQILEPGQQAKYDVNNNRIITKSIDIYNETSWKEGIFSFDNKSLLEITKVLSRWYDVKFNFLNENVRQEKFVGILSKNQDIDQILLQIKNLGIINNYKIEKNEIAIE</sequence>
<dbReference type="Gene3D" id="3.55.50.30">
    <property type="match status" value="1"/>
</dbReference>
<keyword evidence="5" id="KW-1185">Reference proteome</keyword>
<dbReference type="PIRSF" id="PIRSF018266">
    <property type="entry name" value="FecR"/>
    <property type="match status" value="1"/>
</dbReference>
<gene>
    <name evidence="4" type="ORF">DSM02_1994</name>
</gene>
<comment type="caution">
    <text evidence="4">The sequence shown here is derived from an EMBL/GenBank/DDBJ whole genome shotgun (WGS) entry which is preliminary data.</text>
</comment>
<dbReference type="PANTHER" id="PTHR30273">
    <property type="entry name" value="PERIPLASMIC SIGNAL SENSOR AND SIGMA FACTOR ACTIVATOR FECR-RELATED"/>
    <property type="match status" value="1"/>
</dbReference>
<feature type="transmembrane region" description="Helical" evidence="1">
    <location>
        <begin position="82"/>
        <end position="103"/>
    </location>
</feature>
<evidence type="ECO:0000259" key="3">
    <source>
        <dbReference type="Pfam" id="PF16344"/>
    </source>
</evidence>
<dbReference type="PANTHER" id="PTHR30273:SF2">
    <property type="entry name" value="PROTEIN FECR"/>
    <property type="match status" value="1"/>
</dbReference>
<evidence type="ECO:0000313" key="5">
    <source>
        <dbReference type="Proteomes" id="UP000289859"/>
    </source>
</evidence>
<feature type="domain" description="Protein FecR C-terminal" evidence="3">
    <location>
        <begin position="316"/>
        <end position="385"/>
    </location>
</feature>
<dbReference type="Pfam" id="PF16344">
    <property type="entry name" value="FecR_C"/>
    <property type="match status" value="1"/>
</dbReference>
<proteinExistence type="predicted"/>
<dbReference type="EMBL" id="QOVK01000007">
    <property type="protein sequence ID" value="RXG21749.1"/>
    <property type="molecule type" value="Genomic_DNA"/>
</dbReference>
<keyword evidence="1" id="KW-1133">Transmembrane helix</keyword>
<dbReference type="InterPro" id="IPR012373">
    <property type="entry name" value="Ferrdict_sens_TM"/>
</dbReference>
<dbReference type="OrthoDB" id="649666at2"/>
<reference evidence="4 5" key="1">
    <citation type="submission" date="2018-07" db="EMBL/GenBank/DDBJ databases">
        <title>Leeuwenhoekiella genomics.</title>
        <authorList>
            <person name="Tahon G."/>
            <person name="Willems A."/>
        </authorList>
    </citation>
    <scope>NUCLEOTIDE SEQUENCE [LARGE SCALE GENOMIC DNA]</scope>
    <source>
        <strain evidence="4 5">LMG 29608</strain>
    </source>
</reference>
<dbReference type="Pfam" id="PF04773">
    <property type="entry name" value="FecR"/>
    <property type="match status" value="1"/>
</dbReference>
<dbReference type="InterPro" id="IPR032508">
    <property type="entry name" value="FecR_C"/>
</dbReference>
<dbReference type="AlphaFoldDB" id="A0A4Q0P7M9"/>
<keyword evidence="1" id="KW-0472">Membrane</keyword>
<protein>
    <submittedName>
        <fullName evidence="4">FecR family protein</fullName>
    </submittedName>
</protein>
<evidence type="ECO:0000313" key="4">
    <source>
        <dbReference type="EMBL" id="RXG21749.1"/>
    </source>
</evidence>
<dbReference type="Gene3D" id="2.60.120.1440">
    <property type="match status" value="1"/>
</dbReference>
<dbReference type="RefSeq" id="WP_128765454.1">
    <property type="nucleotide sequence ID" value="NZ_JBHUOO010000010.1"/>
</dbReference>
<organism evidence="4 5">
    <name type="scientific">Leeuwenhoekiella polynyae</name>
    <dbReference type="NCBI Taxonomy" id="1550906"/>
    <lineage>
        <taxon>Bacteria</taxon>
        <taxon>Pseudomonadati</taxon>
        <taxon>Bacteroidota</taxon>
        <taxon>Flavobacteriia</taxon>
        <taxon>Flavobacteriales</taxon>
        <taxon>Flavobacteriaceae</taxon>
        <taxon>Leeuwenhoekiella</taxon>
    </lineage>
</organism>
<dbReference type="GO" id="GO:0016989">
    <property type="term" value="F:sigma factor antagonist activity"/>
    <property type="evidence" value="ECO:0007669"/>
    <property type="project" value="TreeGrafter"/>
</dbReference>
<name>A0A4Q0P7M9_9FLAO</name>
<accession>A0A4Q0P7M9</accession>
<dbReference type="Proteomes" id="UP000289859">
    <property type="component" value="Unassembled WGS sequence"/>
</dbReference>
<keyword evidence="1" id="KW-0812">Transmembrane</keyword>
<evidence type="ECO:0000256" key="1">
    <source>
        <dbReference type="SAM" id="Phobius"/>
    </source>
</evidence>